<dbReference type="Proteomes" id="UP000663870">
    <property type="component" value="Unassembled WGS sequence"/>
</dbReference>
<dbReference type="AlphaFoldDB" id="A0A813MT81"/>
<organism evidence="1 2">
    <name type="scientific">Rotaria sordida</name>
    <dbReference type="NCBI Taxonomy" id="392033"/>
    <lineage>
        <taxon>Eukaryota</taxon>
        <taxon>Metazoa</taxon>
        <taxon>Spiralia</taxon>
        <taxon>Gnathifera</taxon>
        <taxon>Rotifera</taxon>
        <taxon>Eurotatoria</taxon>
        <taxon>Bdelloidea</taxon>
        <taxon>Philodinida</taxon>
        <taxon>Philodinidae</taxon>
        <taxon>Rotaria</taxon>
    </lineage>
</organism>
<sequence>MSIRSKTLPIDEHYCQICTYTSSITGKKRLSYYSCDHCHLSMCYDCFEKHTTQLIDEYLEIQKRYSQLANLFNNKQQLLKTFEEHCIRSVNTVFDEVLDDLQTLRKESIDYVQQQFNESQIVISDMITNIKSLITKSQQNWIRDGIRKHVILELDIQRKQINDIEQDFNKFSLSNMQLKMSTYPRNKLDLDCQLLLSSYTTIKKFSCSYPGKIISTKCSYDQHTEYENEKIDVDTEVEELNENLYSTKQIQTDSVIESVHNTDVDDDVEDDKDEEYFSLQEETSELNNSIHTEHCLSKRYINQGTILTQNEVDRIASDGEHLLYFSDISKSLCYILSILSDRRVNGTSRTKEITCRWPHSTILDLVYSPASSQFICATKTGIYTCIIDSNNDDSTIDIQLQITQSWSYIRLSADKNFLWVWTDTPRLSQLHVYSPKTFDCIKKFDLRNYRLFSNNSTSFCIHTNLIATVFQFKQTTNTMIYKKNFHVTLCDNIGLHELCTINLGECDIDHEIRANNDGIFFITNGKKTLWIVDRYGKKEYVKLHRTGRALTVHTTNQILIANGTKHLQCIELIQNDNKNI</sequence>
<dbReference type="EMBL" id="CAJNOL010000003">
    <property type="protein sequence ID" value="CAF0727407.1"/>
    <property type="molecule type" value="Genomic_DNA"/>
</dbReference>
<reference evidence="1" key="1">
    <citation type="submission" date="2021-02" db="EMBL/GenBank/DDBJ databases">
        <authorList>
            <person name="Nowell W R."/>
        </authorList>
    </citation>
    <scope>NUCLEOTIDE SEQUENCE</scope>
</reference>
<dbReference type="SUPFAM" id="SSF69322">
    <property type="entry name" value="Tricorn protease domain 2"/>
    <property type="match status" value="1"/>
</dbReference>
<keyword evidence="2" id="KW-1185">Reference proteome</keyword>
<protein>
    <submittedName>
        <fullName evidence="1">Uncharacterized protein</fullName>
    </submittedName>
</protein>
<comment type="caution">
    <text evidence="1">The sequence shown here is derived from an EMBL/GenBank/DDBJ whole genome shotgun (WGS) entry which is preliminary data.</text>
</comment>
<gene>
    <name evidence="1" type="ORF">JXQ802_LOCUS233</name>
</gene>
<proteinExistence type="predicted"/>
<evidence type="ECO:0000313" key="1">
    <source>
        <dbReference type="EMBL" id="CAF0727407.1"/>
    </source>
</evidence>
<name>A0A813MT81_9BILA</name>
<accession>A0A813MT81</accession>
<evidence type="ECO:0000313" key="2">
    <source>
        <dbReference type="Proteomes" id="UP000663870"/>
    </source>
</evidence>